<gene>
    <name evidence="1" type="ORF">COY52_04785</name>
</gene>
<dbReference type="Proteomes" id="UP000229307">
    <property type="component" value="Unassembled WGS sequence"/>
</dbReference>
<evidence type="ECO:0000313" key="1">
    <source>
        <dbReference type="EMBL" id="PIZ17307.1"/>
    </source>
</evidence>
<dbReference type="PANTHER" id="PTHR34504:SF2">
    <property type="entry name" value="UPF0150 PROTEIN SSL0259"/>
    <property type="match status" value="1"/>
</dbReference>
<accession>A0A2M7SCM0</accession>
<organism evidence="1 2">
    <name type="scientific">Candidatus Desantisbacteria bacterium CG_4_10_14_0_8_um_filter_48_22</name>
    <dbReference type="NCBI Taxonomy" id="1974543"/>
    <lineage>
        <taxon>Bacteria</taxon>
        <taxon>Candidatus Desantisiibacteriota</taxon>
    </lineage>
</organism>
<dbReference type="Gene3D" id="3.30.160.250">
    <property type="match status" value="1"/>
</dbReference>
<evidence type="ECO:0000313" key="2">
    <source>
        <dbReference type="Proteomes" id="UP000229307"/>
    </source>
</evidence>
<dbReference type="InterPro" id="IPR035069">
    <property type="entry name" value="TTHA1013/TTHA0281-like"/>
</dbReference>
<protein>
    <submittedName>
        <fullName evidence="1">HicB family protein</fullName>
    </submittedName>
</protein>
<dbReference type="PANTHER" id="PTHR34504">
    <property type="entry name" value="ANTITOXIN HICB"/>
    <property type="match status" value="1"/>
</dbReference>
<proteinExistence type="predicted"/>
<name>A0A2M7SCM0_9BACT</name>
<dbReference type="AlphaFoldDB" id="A0A2M7SCM0"/>
<sequence length="71" mass="8053">MLANYTIVIVKSDKWYAGYVKELPGAHSQGKTIREVKQNLKEAIKMVLGSSRRHFFAGYDKVLEERIAVAV</sequence>
<dbReference type="EMBL" id="PFMR01000128">
    <property type="protein sequence ID" value="PIZ17307.1"/>
    <property type="molecule type" value="Genomic_DNA"/>
</dbReference>
<dbReference type="SUPFAM" id="SSF143100">
    <property type="entry name" value="TTHA1013/TTHA0281-like"/>
    <property type="match status" value="1"/>
</dbReference>
<dbReference type="InterPro" id="IPR051404">
    <property type="entry name" value="TA_system_antitoxin"/>
</dbReference>
<reference evidence="2" key="1">
    <citation type="submission" date="2017-09" db="EMBL/GenBank/DDBJ databases">
        <title>Depth-based differentiation of microbial function through sediment-hosted aquifers and enrichment of novel symbionts in the deep terrestrial subsurface.</title>
        <authorList>
            <person name="Probst A.J."/>
            <person name="Ladd B."/>
            <person name="Jarett J.K."/>
            <person name="Geller-Mcgrath D.E."/>
            <person name="Sieber C.M.K."/>
            <person name="Emerson J.B."/>
            <person name="Anantharaman K."/>
            <person name="Thomas B.C."/>
            <person name="Malmstrom R."/>
            <person name="Stieglmeier M."/>
            <person name="Klingl A."/>
            <person name="Woyke T."/>
            <person name="Ryan C.M."/>
            <person name="Banfield J.F."/>
        </authorList>
    </citation>
    <scope>NUCLEOTIDE SEQUENCE [LARGE SCALE GENOMIC DNA]</scope>
</reference>
<comment type="caution">
    <text evidence="1">The sequence shown here is derived from an EMBL/GenBank/DDBJ whole genome shotgun (WGS) entry which is preliminary data.</text>
</comment>